<accession>A0A162I7V7</accession>
<keyword evidence="2" id="KW-0067">ATP-binding</keyword>
<dbReference type="GO" id="GO:0004674">
    <property type="term" value="F:protein serine/threonine kinase activity"/>
    <property type="evidence" value="ECO:0007669"/>
    <property type="project" value="TreeGrafter"/>
</dbReference>
<dbReference type="GO" id="GO:0005524">
    <property type="term" value="F:ATP binding"/>
    <property type="evidence" value="ECO:0007669"/>
    <property type="project" value="UniProtKB-KW"/>
</dbReference>
<dbReference type="Gene3D" id="1.10.510.10">
    <property type="entry name" value="Transferase(Phosphotransferase) domain 1"/>
    <property type="match status" value="1"/>
</dbReference>
<reference evidence="4 5" key="1">
    <citation type="journal article" date="2016" name="Genome Biol. Evol.">
        <title>Divergent and convergent evolution of fungal pathogenicity.</title>
        <authorList>
            <person name="Shang Y."/>
            <person name="Xiao G."/>
            <person name="Zheng P."/>
            <person name="Cen K."/>
            <person name="Zhan S."/>
            <person name="Wang C."/>
        </authorList>
    </citation>
    <scope>NUCLEOTIDE SEQUENCE [LARGE SCALE GENOMIC DNA]</scope>
    <source>
        <strain evidence="4 5">RCEF 264</strain>
    </source>
</reference>
<gene>
    <name evidence="4" type="ORF">SPI_09423</name>
</gene>
<evidence type="ECO:0000256" key="1">
    <source>
        <dbReference type="ARBA" id="ARBA00022741"/>
    </source>
</evidence>
<sequence>MVTYHVWCPEGGKTLAPGSTGSVYSFQAMPDVVAKLPYVEEEIRERFETEKAIYRRIGSIGSIDSSIDVPPAHPYIVPCLGIEDGERGGCIYLRRAQHGSIRDYFKRKGGRASMAERVRWAAHLAEALAFLHGLGIRQGDVGGRNVLLHEDENGTRDIWVCDFAGSGIDDTPALVLAQGGFRHPQESDPATNSGTIPCELHALGSTIYELVTSHAPHAGCGAWEGGQGDDEWMAAKLLHDQGFYPEVTGLPLGDIISRCWQGDYTSAAEVAEALSARIPDYSDQTEMV</sequence>
<evidence type="ECO:0000256" key="2">
    <source>
        <dbReference type="ARBA" id="ARBA00022840"/>
    </source>
</evidence>
<comment type="caution">
    <text evidence="4">The sequence shown here is derived from an EMBL/GenBank/DDBJ whole genome shotgun (WGS) entry which is preliminary data.</text>
</comment>
<name>A0A162I7V7_9HYPO</name>
<evidence type="ECO:0000259" key="3">
    <source>
        <dbReference type="PROSITE" id="PS50011"/>
    </source>
</evidence>
<keyword evidence="4" id="KW-0418">Kinase</keyword>
<dbReference type="Proteomes" id="UP000076874">
    <property type="component" value="Unassembled WGS sequence"/>
</dbReference>
<dbReference type="InterPro" id="IPR051681">
    <property type="entry name" value="Ser/Thr_Kinases-Pseudokinases"/>
</dbReference>
<dbReference type="InterPro" id="IPR000719">
    <property type="entry name" value="Prot_kinase_dom"/>
</dbReference>
<dbReference type="InterPro" id="IPR011009">
    <property type="entry name" value="Kinase-like_dom_sf"/>
</dbReference>
<dbReference type="PANTHER" id="PTHR44329">
    <property type="entry name" value="SERINE/THREONINE-PROTEIN KINASE TNNI3K-RELATED"/>
    <property type="match status" value="1"/>
</dbReference>
<dbReference type="OrthoDB" id="4868228at2759"/>
<proteinExistence type="predicted"/>
<dbReference type="Pfam" id="PF00069">
    <property type="entry name" value="Pkinase"/>
    <property type="match status" value="1"/>
</dbReference>
<keyword evidence="4" id="KW-0808">Transferase</keyword>
<organism evidence="4 5">
    <name type="scientific">Niveomyces insectorum RCEF 264</name>
    <dbReference type="NCBI Taxonomy" id="1081102"/>
    <lineage>
        <taxon>Eukaryota</taxon>
        <taxon>Fungi</taxon>
        <taxon>Dikarya</taxon>
        <taxon>Ascomycota</taxon>
        <taxon>Pezizomycotina</taxon>
        <taxon>Sordariomycetes</taxon>
        <taxon>Hypocreomycetidae</taxon>
        <taxon>Hypocreales</taxon>
        <taxon>Cordycipitaceae</taxon>
        <taxon>Niveomyces</taxon>
    </lineage>
</organism>
<dbReference type="SMART" id="SM00220">
    <property type="entry name" value="S_TKc"/>
    <property type="match status" value="1"/>
</dbReference>
<protein>
    <submittedName>
        <fullName evidence="4">Protein kinase-like domain protein</fullName>
    </submittedName>
</protein>
<evidence type="ECO:0000313" key="4">
    <source>
        <dbReference type="EMBL" id="OAA53495.1"/>
    </source>
</evidence>
<dbReference type="SUPFAM" id="SSF56112">
    <property type="entry name" value="Protein kinase-like (PK-like)"/>
    <property type="match status" value="1"/>
</dbReference>
<feature type="domain" description="Protein kinase" evidence="3">
    <location>
        <begin position="9"/>
        <end position="281"/>
    </location>
</feature>
<dbReference type="STRING" id="1081102.A0A162I7V7"/>
<keyword evidence="1" id="KW-0547">Nucleotide-binding</keyword>
<dbReference type="AlphaFoldDB" id="A0A162I7V7"/>
<dbReference type="EMBL" id="AZHD01000029">
    <property type="protein sequence ID" value="OAA53495.1"/>
    <property type="molecule type" value="Genomic_DNA"/>
</dbReference>
<dbReference type="PANTHER" id="PTHR44329:SF298">
    <property type="entry name" value="MIXED LINEAGE KINASE DOMAIN-LIKE PROTEIN"/>
    <property type="match status" value="1"/>
</dbReference>
<dbReference type="PROSITE" id="PS50011">
    <property type="entry name" value="PROTEIN_KINASE_DOM"/>
    <property type="match status" value="1"/>
</dbReference>
<evidence type="ECO:0000313" key="5">
    <source>
        <dbReference type="Proteomes" id="UP000076874"/>
    </source>
</evidence>
<keyword evidence="5" id="KW-1185">Reference proteome</keyword>